<dbReference type="GeneID" id="80518466"/>
<dbReference type="EMBL" id="KY523104">
    <property type="protein sequence ID" value="QKU35049.1"/>
    <property type="molecule type" value="Genomic_DNA"/>
</dbReference>
<sequence length="128" mass="14938">MSKQIEQLTNTFTDECVLAIKIKNKQSISHIFEILRTLTDTCMLKFSLNDEKKQKGKLKIYKNTDSKCLIKCELKVKYLKFDSNHIFKIGETLVAPICERLNVLTNDPLLIKIRYDQQNFHLSIDNIS</sequence>
<dbReference type="RefSeq" id="YP_010781702.1">
    <property type="nucleotide sequence ID" value="NC_075039.1"/>
</dbReference>
<organism evidence="1">
    <name type="scientific">Tupanvirus soda lake</name>
    <dbReference type="NCBI Taxonomy" id="2126985"/>
    <lineage>
        <taxon>Viruses</taxon>
        <taxon>Varidnaviria</taxon>
        <taxon>Bamfordvirae</taxon>
        <taxon>Nucleocytoviricota</taxon>
        <taxon>Megaviricetes</taxon>
        <taxon>Imitervirales</taxon>
        <taxon>Mimiviridae</taxon>
        <taxon>Megamimivirinae</taxon>
        <taxon>Tupanvirus</taxon>
        <taxon>Tupanvirus salinum</taxon>
    </lineage>
</organism>
<dbReference type="KEGG" id="vg:80518466"/>
<evidence type="ECO:0000313" key="1">
    <source>
        <dbReference type="EMBL" id="QKU35049.1"/>
    </source>
</evidence>
<accession>A0A6N1NJT0</accession>
<reference evidence="1" key="2">
    <citation type="journal article" date="2018" name="Nat. Commun.">
        <title>Tailed giant Tupanvirus possesses the most complete translational apparatus of the known virosphere.</title>
        <authorList>
            <person name="Abrahao J."/>
            <person name="Silva L."/>
            <person name="Silva L.S."/>
            <person name="Khalil J.Y.B."/>
            <person name="Rodrigues R."/>
            <person name="Arantes T."/>
            <person name="Assis F."/>
            <person name="Boratto P."/>
            <person name="Andrade M."/>
            <person name="Kroon E.G."/>
            <person name="Ribeiro B."/>
            <person name="Bergier I."/>
            <person name="Seligmann H."/>
            <person name="Ghigo E."/>
            <person name="Colson P."/>
            <person name="Levasseur A."/>
            <person name="Kroemer G."/>
            <person name="Raoult D."/>
            <person name="La Scola B."/>
        </authorList>
    </citation>
    <scope>NUCLEOTIDE SEQUENCE [LARGE SCALE GENOMIC DNA]</scope>
    <source>
        <strain evidence="1">Soda lake</strain>
    </source>
</reference>
<name>A0A6N1NJT0_9VIRU</name>
<proteinExistence type="predicted"/>
<reference evidence="1" key="1">
    <citation type="submission" date="2017-01" db="EMBL/GenBank/DDBJ databases">
        <authorList>
            <person name="Assis F.L."/>
            <person name="Abrahao J.S."/>
            <person name="Silva L."/>
            <person name="Khalil J.B."/>
            <person name="Rodrigues R."/>
            <person name="Silva L.S."/>
            <person name="Arantes T."/>
            <person name="Boratto P."/>
            <person name="Andrade M."/>
            <person name="Kroon E.G."/>
            <person name="Ribeiro B."/>
            <person name="Bergier I."/>
            <person name="Seligmann H."/>
            <person name="Ghigo E."/>
            <person name="Colson P."/>
            <person name="Levasseur A."/>
            <person name="Raoult D."/>
            <person name="Scola B.L."/>
        </authorList>
    </citation>
    <scope>NUCLEOTIDE SEQUENCE</scope>
    <source>
        <strain evidence="1">Soda lake</strain>
    </source>
</reference>
<protein>
    <submittedName>
        <fullName evidence="1">Putative orfan</fullName>
    </submittedName>
</protein>